<sequence length="52" mass="6216">MAESYHEIKDRIDDVIDALNEAEFPNIARTAREFDVPEQRLRRRFKGIQNKI</sequence>
<reference evidence="1" key="1">
    <citation type="submission" date="2020-02" db="EMBL/GenBank/DDBJ databases">
        <authorList>
            <person name="Palmer J.M."/>
        </authorList>
    </citation>
    <scope>NUCLEOTIDE SEQUENCE</scope>
    <source>
        <strain evidence="1">EPUS1.4</strain>
        <tissue evidence="1">Thallus</tissue>
    </source>
</reference>
<evidence type="ECO:0000313" key="2">
    <source>
        <dbReference type="Proteomes" id="UP000606974"/>
    </source>
</evidence>
<comment type="caution">
    <text evidence="1">The sequence shown here is derived from an EMBL/GenBank/DDBJ whole genome shotgun (WGS) entry which is preliminary data.</text>
</comment>
<dbReference type="Proteomes" id="UP000606974">
    <property type="component" value="Unassembled WGS sequence"/>
</dbReference>
<evidence type="ECO:0000313" key="1">
    <source>
        <dbReference type="EMBL" id="KAF7502396.1"/>
    </source>
</evidence>
<dbReference type="EMBL" id="JAACFV010000257">
    <property type="protein sequence ID" value="KAF7502396.1"/>
    <property type="molecule type" value="Genomic_DNA"/>
</dbReference>
<accession>A0A8H7A8C9</accession>
<gene>
    <name evidence="1" type="ORF">GJ744_005848</name>
</gene>
<name>A0A8H7A8C9_9EURO</name>
<proteinExistence type="predicted"/>
<keyword evidence="2" id="KW-1185">Reference proteome</keyword>
<dbReference type="OrthoDB" id="4368338at2759"/>
<organism evidence="1 2">
    <name type="scientific">Endocarpon pusillum</name>
    <dbReference type="NCBI Taxonomy" id="364733"/>
    <lineage>
        <taxon>Eukaryota</taxon>
        <taxon>Fungi</taxon>
        <taxon>Dikarya</taxon>
        <taxon>Ascomycota</taxon>
        <taxon>Pezizomycotina</taxon>
        <taxon>Eurotiomycetes</taxon>
        <taxon>Chaetothyriomycetidae</taxon>
        <taxon>Verrucariales</taxon>
        <taxon>Verrucariaceae</taxon>
        <taxon>Endocarpon</taxon>
    </lineage>
</organism>
<protein>
    <submittedName>
        <fullName evidence="1">Uncharacterized protein</fullName>
    </submittedName>
</protein>
<dbReference type="AlphaFoldDB" id="A0A8H7A8C9"/>